<dbReference type="PANTHER" id="PTHR30328">
    <property type="entry name" value="TRANSCRIPTIONAL REPRESSOR"/>
    <property type="match status" value="1"/>
</dbReference>
<dbReference type="SUPFAM" id="SSF46689">
    <property type="entry name" value="Homeodomain-like"/>
    <property type="match status" value="1"/>
</dbReference>
<dbReference type="GO" id="GO:0003677">
    <property type="term" value="F:DNA binding"/>
    <property type="evidence" value="ECO:0007669"/>
    <property type="project" value="UniProtKB-UniRule"/>
</dbReference>
<accession>A0A9D9H6U7</accession>
<evidence type="ECO:0000256" key="1">
    <source>
        <dbReference type="ARBA" id="ARBA00023125"/>
    </source>
</evidence>
<dbReference type="InterPro" id="IPR009057">
    <property type="entry name" value="Homeodomain-like_sf"/>
</dbReference>
<organism evidence="4 5">
    <name type="scientific">Candidatus Caccoplasma merdipullorum</name>
    <dbReference type="NCBI Taxonomy" id="2840718"/>
    <lineage>
        <taxon>Bacteria</taxon>
        <taxon>Pseudomonadati</taxon>
        <taxon>Bacteroidota</taxon>
        <taxon>Bacteroidia</taxon>
        <taxon>Bacteroidales</taxon>
        <taxon>Bacteroidaceae</taxon>
        <taxon>Bacteroidaceae incertae sedis</taxon>
        <taxon>Candidatus Caccoplasma</taxon>
    </lineage>
</organism>
<feature type="domain" description="HTH tetR-type" evidence="3">
    <location>
        <begin position="4"/>
        <end position="64"/>
    </location>
</feature>
<dbReference type="PROSITE" id="PS50977">
    <property type="entry name" value="HTH_TETR_2"/>
    <property type="match status" value="1"/>
</dbReference>
<dbReference type="Gene3D" id="1.10.10.60">
    <property type="entry name" value="Homeodomain-like"/>
    <property type="match status" value="1"/>
</dbReference>
<dbReference type="Pfam" id="PF00440">
    <property type="entry name" value="TetR_N"/>
    <property type="match status" value="1"/>
</dbReference>
<sequence>MSRDVTKENLLEVARQLFVKRGVENTTMNDIAEAAGKVRRTIYTYFKSKEDIYWAVVESETNHVMEKLGTIVNEDLPPAEKLTNYIFRRLELIKEIVVRNGSLRTEFFRDMWKVEHAWKNIDQQEISLLRTILQEGVDKGVFDVRNVRITAALIHYAIRGFDAPYIRNHFQRICVDKEQVRVYAADLILKGVLSGKPDESEAGQNNEEAKI</sequence>
<proteinExistence type="predicted"/>
<protein>
    <submittedName>
        <fullName evidence="4">TetR/AcrR family transcriptional regulator</fullName>
    </submittedName>
</protein>
<evidence type="ECO:0000256" key="2">
    <source>
        <dbReference type="PROSITE-ProRule" id="PRU00335"/>
    </source>
</evidence>
<dbReference type="Proteomes" id="UP000823636">
    <property type="component" value="Unassembled WGS sequence"/>
</dbReference>
<dbReference type="Gene3D" id="1.10.357.10">
    <property type="entry name" value="Tetracycline Repressor, domain 2"/>
    <property type="match status" value="1"/>
</dbReference>
<reference evidence="4" key="2">
    <citation type="journal article" date="2021" name="PeerJ">
        <title>Extensive microbial diversity within the chicken gut microbiome revealed by metagenomics and culture.</title>
        <authorList>
            <person name="Gilroy R."/>
            <person name="Ravi A."/>
            <person name="Getino M."/>
            <person name="Pursley I."/>
            <person name="Horton D.L."/>
            <person name="Alikhan N.F."/>
            <person name="Baker D."/>
            <person name="Gharbi K."/>
            <person name="Hall N."/>
            <person name="Watson M."/>
            <person name="Adriaenssens E.M."/>
            <person name="Foster-Nyarko E."/>
            <person name="Jarju S."/>
            <person name="Secka A."/>
            <person name="Antonio M."/>
            <person name="Oren A."/>
            <person name="Chaudhuri R.R."/>
            <person name="La Ragione R."/>
            <person name="Hildebrand F."/>
            <person name="Pallen M.J."/>
        </authorList>
    </citation>
    <scope>NUCLEOTIDE SEQUENCE</scope>
    <source>
        <strain evidence="4">G3-4614</strain>
    </source>
</reference>
<comment type="caution">
    <text evidence="4">The sequence shown here is derived from an EMBL/GenBank/DDBJ whole genome shotgun (WGS) entry which is preliminary data.</text>
</comment>
<dbReference type="EMBL" id="JADIMW010000003">
    <property type="protein sequence ID" value="MBO8437332.1"/>
    <property type="molecule type" value="Genomic_DNA"/>
</dbReference>
<dbReference type="SUPFAM" id="SSF48498">
    <property type="entry name" value="Tetracyclin repressor-like, C-terminal domain"/>
    <property type="match status" value="1"/>
</dbReference>
<dbReference type="PRINTS" id="PR00455">
    <property type="entry name" value="HTHTETR"/>
</dbReference>
<reference evidence="4" key="1">
    <citation type="submission" date="2020-10" db="EMBL/GenBank/DDBJ databases">
        <authorList>
            <person name="Gilroy R."/>
        </authorList>
    </citation>
    <scope>NUCLEOTIDE SEQUENCE</scope>
    <source>
        <strain evidence="4">G3-4614</strain>
    </source>
</reference>
<dbReference type="InterPro" id="IPR001647">
    <property type="entry name" value="HTH_TetR"/>
</dbReference>
<dbReference type="InterPro" id="IPR050109">
    <property type="entry name" value="HTH-type_TetR-like_transc_reg"/>
</dbReference>
<name>A0A9D9H6U7_9BACT</name>
<keyword evidence="1 2" id="KW-0238">DNA-binding</keyword>
<evidence type="ECO:0000259" key="3">
    <source>
        <dbReference type="PROSITE" id="PS50977"/>
    </source>
</evidence>
<evidence type="ECO:0000313" key="4">
    <source>
        <dbReference type="EMBL" id="MBO8437332.1"/>
    </source>
</evidence>
<gene>
    <name evidence="4" type="ORF">IAC54_00320</name>
</gene>
<feature type="DNA-binding region" description="H-T-H motif" evidence="2">
    <location>
        <begin position="27"/>
        <end position="46"/>
    </location>
</feature>
<dbReference type="PANTHER" id="PTHR30328:SF54">
    <property type="entry name" value="HTH-TYPE TRANSCRIPTIONAL REPRESSOR SCO4008"/>
    <property type="match status" value="1"/>
</dbReference>
<evidence type="ECO:0000313" key="5">
    <source>
        <dbReference type="Proteomes" id="UP000823636"/>
    </source>
</evidence>
<dbReference type="AlphaFoldDB" id="A0A9D9H6U7"/>
<dbReference type="InterPro" id="IPR036271">
    <property type="entry name" value="Tet_transcr_reg_TetR-rel_C_sf"/>
</dbReference>